<dbReference type="RefSeq" id="WP_089523931.1">
    <property type="nucleotide sequence ID" value="NZ_NMUQ01000001.1"/>
</dbReference>
<comment type="caution">
    <text evidence="1">The sequence shown here is derived from an EMBL/GenBank/DDBJ whole genome shotgun (WGS) entry which is preliminary data.</text>
</comment>
<proteinExistence type="predicted"/>
<sequence>MLAGKTEQAFQELDKHEHKFRNKPKALNQVRVFRASLLCNIGEYEASNAVLLSITGKLDPNMEAMRQGLLGFTYYMSDSRMSEAPDLIRQSLRSLNQWGRYLTLAAVERQLGNVEASRQAMDAYLEKRNQKTSFVLGKTLLLYDNKLQKEFEEYLLGRYYLAGYEEKLHISILLQRLSYRLMALRSFIQRHAGTA</sequence>
<dbReference type="Proteomes" id="UP000215145">
    <property type="component" value="Unassembled WGS sequence"/>
</dbReference>
<name>A0A229P421_9BACL</name>
<accession>A0A229P421</accession>
<reference evidence="1 2" key="1">
    <citation type="submission" date="2017-07" db="EMBL/GenBank/DDBJ databases">
        <title>Paenibacillus herberti R33 genome sequencing and assembly.</title>
        <authorList>
            <person name="Su W."/>
        </authorList>
    </citation>
    <scope>NUCLEOTIDE SEQUENCE [LARGE SCALE GENOMIC DNA]</scope>
    <source>
        <strain evidence="1 2">R33</strain>
    </source>
</reference>
<dbReference type="EMBL" id="NMUQ01000001">
    <property type="protein sequence ID" value="OXM16850.1"/>
    <property type="molecule type" value="Genomic_DNA"/>
</dbReference>
<dbReference type="AlphaFoldDB" id="A0A229P421"/>
<organism evidence="1 2">
    <name type="scientific">Paenibacillus herberti</name>
    <dbReference type="NCBI Taxonomy" id="1619309"/>
    <lineage>
        <taxon>Bacteria</taxon>
        <taxon>Bacillati</taxon>
        <taxon>Bacillota</taxon>
        <taxon>Bacilli</taxon>
        <taxon>Bacillales</taxon>
        <taxon>Paenibacillaceae</taxon>
        <taxon>Paenibacillus</taxon>
    </lineage>
</organism>
<protein>
    <recommendedName>
        <fullName evidence="3">MalT-like TPR region domain-containing protein</fullName>
    </recommendedName>
</protein>
<keyword evidence="2" id="KW-1185">Reference proteome</keyword>
<evidence type="ECO:0000313" key="1">
    <source>
        <dbReference type="EMBL" id="OXM16850.1"/>
    </source>
</evidence>
<gene>
    <name evidence="1" type="ORF">CGZ75_09430</name>
</gene>
<evidence type="ECO:0000313" key="2">
    <source>
        <dbReference type="Proteomes" id="UP000215145"/>
    </source>
</evidence>
<evidence type="ECO:0008006" key="3">
    <source>
        <dbReference type="Google" id="ProtNLM"/>
    </source>
</evidence>